<dbReference type="PANTHER" id="PTHR47990">
    <property type="entry name" value="2-OXOGLUTARATE (2OG) AND FE(II)-DEPENDENT OXYGENASE SUPERFAMILY PROTEIN-RELATED"/>
    <property type="match status" value="1"/>
</dbReference>
<dbReference type="Gene3D" id="2.60.120.330">
    <property type="entry name" value="B-lactam Antibiotic, Isopenicillin N Synthase, Chain"/>
    <property type="match status" value="1"/>
</dbReference>
<evidence type="ECO:0000256" key="9">
    <source>
        <dbReference type="RuleBase" id="RU003682"/>
    </source>
</evidence>
<keyword evidence="12" id="KW-1185">Reference proteome</keyword>
<reference evidence="11 12" key="1">
    <citation type="submission" date="2022-03" db="EMBL/GenBank/DDBJ databases">
        <authorList>
            <person name="Nunn A."/>
            <person name="Chopra R."/>
            <person name="Nunn A."/>
            <person name="Contreras Garrido A."/>
        </authorList>
    </citation>
    <scope>NUCLEOTIDE SEQUENCE [LARGE SCALE GENOMIC DNA]</scope>
</reference>
<name>A0AAU9R841_THLAR</name>
<comment type="pathway">
    <text evidence="6">Plant hormone biosynthesis; gibberellin biosynthesis.</text>
</comment>
<dbReference type="AlphaFoldDB" id="A0AAU9R841"/>
<comment type="cofactor">
    <cofactor evidence="1">
        <name>L-ascorbate</name>
        <dbReference type="ChEBI" id="CHEBI:38290"/>
    </cofactor>
</comment>
<comment type="pathway">
    <text evidence="2">Hormone biosynthesis.</text>
</comment>
<dbReference type="FunFam" id="2.60.120.330:FF:000003">
    <property type="entry name" value="Gibberellin 20 oxidase 2"/>
    <property type="match status" value="1"/>
</dbReference>
<proteinExistence type="inferred from homology"/>
<gene>
    <name evidence="11" type="ORF">TAV2_LOCUS47</name>
</gene>
<dbReference type="InterPro" id="IPR005123">
    <property type="entry name" value="Oxoglu/Fe-dep_dioxygenase_dom"/>
</dbReference>
<evidence type="ECO:0000256" key="5">
    <source>
        <dbReference type="ARBA" id="ARBA00023004"/>
    </source>
</evidence>
<evidence type="ECO:0000256" key="4">
    <source>
        <dbReference type="ARBA" id="ARBA00023002"/>
    </source>
</evidence>
<keyword evidence="3 9" id="KW-0479">Metal-binding</keyword>
<dbReference type="EMBL" id="OU466857">
    <property type="protein sequence ID" value="CAH2035612.1"/>
    <property type="molecule type" value="Genomic_DNA"/>
</dbReference>
<sequence>MNSSDVNFAQLQSQQKDVLPSEGDLDLPIIDLSGFLNGDEAETQLAAKARACLSKDEKLKAYRTPGNISGYTAGHSQRFSSNLPWNETLTLAFKNGPPKVVEKFLTSRLGDDRQGIGQVFQEFCEAMNSLTLELMELLGISMGLKDRTYYRRFFEDGNAIFRCNYYPPCKQPDKALGVGPHNDPTAITVLLQDDVVGLEVFAGGKWQTVRPRPGALVVNVGDTFMALSNGNYKSCFHRAVVKMEKVRRSLVFFSCPREDKLIVPPPQLVEGEASRKYPDFTWAQLQRFTQSGYRVDNNTLQNFSSWLASDSPKN</sequence>
<evidence type="ECO:0000256" key="7">
    <source>
        <dbReference type="ARBA" id="ARBA00043997"/>
    </source>
</evidence>
<evidence type="ECO:0000256" key="3">
    <source>
        <dbReference type="ARBA" id="ARBA00022723"/>
    </source>
</evidence>
<evidence type="ECO:0000256" key="1">
    <source>
        <dbReference type="ARBA" id="ARBA00001961"/>
    </source>
</evidence>
<comment type="catalytic activity">
    <reaction evidence="8">
        <text>gibberellin A12 + 2 2-oxoglutarate + 3 O2 + H(+) = gibberellin A9 + 2 succinate + 3 CO2 + 2 H2O</text>
        <dbReference type="Rhea" id="RHEA:60772"/>
        <dbReference type="ChEBI" id="CHEBI:15377"/>
        <dbReference type="ChEBI" id="CHEBI:15378"/>
        <dbReference type="ChEBI" id="CHEBI:15379"/>
        <dbReference type="ChEBI" id="CHEBI:16526"/>
        <dbReference type="ChEBI" id="CHEBI:16810"/>
        <dbReference type="ChEBI" id="CHEBI:30031"/>
        <dbReference type="ChEBI" id="CHEBI:58627"/>
        <dbReference type="ChEBI" id="CHEBI:73255"/>
    </reaction>
    <physiologicalReaction direction="left-to-right" evidence="8">
        <dbReference type="Rhea" id="RHEA:60773"/>
    </physiologicalReaction>
</comment>
<dbReference type="InterPro" id="IPR044861">
    <property type="entry name" value="IPNS-like_FE2OG_OXY"/>
</dbReference>
<dbReference type="Proteomes" id="UP000836841">
    <property type="component" value="Chromosome 1"/>
</dbReference>
<dbReference type="GO" id="GO:0045544">
    <property type="term" value="F:gibberellin 20-oxidase activity"/>
    <property type="evidence" value="ECO:0007669"/>
    <property type="project" value="UniProtKB-ARBA"/>
</dbReference>
<feature type="domain" description="Fe2OG dioxygenase" evidence="10">
    <location>
        <begin position="156"/>
        <end position="256"/>
    </location>
</feature>
<dbReference type="InterPro" id="IPR050231">
    <property type="entry name" value="Iron_ascorbate_oxido_reductase"/>
</dbReference>
<dbReference type="PROSITE" id="PS51471">
    <property type="entry name" value="FE2OG_OXY"/>
    <property type="match status" value="1"/>
</dbReference>
<protein>
    <recommendedName>
        <fullName evidence="10">Fe2OG dioxygenase domain-containing protein</fullName>
    </recommendedName>
</protein>
<dbReference type="GO" id="GO:0009686">
    <property type="term" value="P:gibberellin biosynthetic process"/>
    <property type="evidence" value="ECO:0007669"/>
    <property type="project" value="UniProtKB-ARBA"/>
</dbReference>
<evidence type="ECO:0000256" key="2">
    <source>
        <dbReference type="ARBA" id="ARBA00004972"/>
    </source>
</evidence>
<evidence type="ECO:0000256" key="8">
    <source>
        <dbReference type="ARBA" id="ARBA00050508"/>
    </source>
</evidence>
<evidence type="ECO:0000313" key="12">
    <source>
        <dbReference type="Proteomes" id="UP000836841"/>
    </source>
</evidence>
<dbReference type="Pfam" id="PF03171">
    <property type="entry name" value="2OG-FeII_Oxy"/>
    <property type="match status" value="1"/>
</dbReference>
<organism evidence="11 12">
    <name type="scientific">Thlaspi arvense</name>
    <name type="common">Field penny-cress</name>
    <dbReference type="NCBI Taxonomy" id="13288"/>
    <lineage>
        <taxon>Eukaryota</taxon>
        <taxon>Viridiplantae</taxon>
        <taxon>Streptophyta</taxon>
        <taxon>Embryophyta</taxon>
        <taxon>Tracheophyta</taxon>
        <taxon>Spermatophyta</taxon>
        <taxon>Magnoliopsida</taxon>
        <taxon>eudicotyledons</taxon>
        <taxon>Gunneridae</taxon>
        <taxon>Pentapetalae</taxon>
        <taxon>rosids</taxon>
        <taxon>malvids</taxon>
        <taxon>Brassicales</taxon>
        <taxon>Brassicaceae</taxon>
        <taxon>Thlaspideae</taxon>
        <taxon>Thlaspi</taxon>
    </lineage>
</organism>
<feature type="non-terminal residue" evidence="11">
    <location>
        <position position="1"/>
    </location>
</feature>
<dbReference type="InterPro" id="IPR027443">
    <property type="entry name" value="IPNS-like_sf"/>
</dbReference>
<comment type="similarity">
    <text evidence="7">Belongs to the iron/ascorbate-dependent oxidoreductase family. GA20OX subfamily.</text>
</comment>
<dbReference type="GO" id="GO:0046872">
    <property type="term" value="F:metal ion binding"/>
    <property type="evidence" value="ECO:0007669"/>
    <property type="project" value="UniProtKB-KW"/>
</dbReference>
<evidence type="ECO:0000313" key="11">
    <source>
        <dbReference type="EMBL" id="CAH2035612.1"/>
    </source>
</evidence>
<dbReference type="SUPFAM" id="SSF51197">
    <property type="entry name" value="Clavaminate synthase-like"/>
    <property type="match status" value="1"/>
</dbReference>
<evidence type="ECO:0000256" key="6">
    <source>
        <dbReference type="ARBA" id="ARBA00037909"/>
    </source>
</evidence>
<keyword evidence="5 9" id="KW-0408">Iron</keyword>
<evidence type="ECO:0000259" key="10">
    <source>
        <dbReference type="PROSITE" id="PS51471"/>
    </source>
</evidence>
<accession>A0AAU9R841</accession>
<keyword evidence="4 9" id="KW-0560">Oxidoreductase</keyword>